<keyword evidence="3" id="KW-0597">Phosphoprotein</keyword>
<comment type="caution">
    <text evidence="11">The sequence shown here is derived from an EMBL/GenBank/DDBJ whole genome shotgun (WGS) entry which is preliminary data.</text>
</comment>
<dbReference type="EC" id="2.7.13.3" evidence="2"/>
<dbReference type="EMBL" id="JADBEE010000002">
    <property type="protein sequence ID" value="MBE1515610.1"/>
    <property type="molecule type" value="Genomic_DNA"/>
</dbReference>
<feature type="transmembrane region" description="Helical" evidence="9">
    <location>
        <begin position="85"/>
        <end position="105"/>
    </location>
</feature>
<dbReference type="Gene3D" id="1.20.5.1930">
    <property type="match status" value="1"/>
</dbReference>
<feature type="domain" description="Signal transduction histidine kinase subgroup 3 dimerisation and phosphoacceptor" evidence="10">
    <location>
        <begin position="209"/>
        <end position="275"/>
    </location>
</feature>
<keyword evidence="4" id="KW-0808">Transferase</keyword>
<dbReference type="CDD" id="cd16917">
    <property type="entry name" value="HATPase_UhpB-NarQ-NarX-like"/>
    <property type="match status" value="1"/>
</dbReference>
<protein>
    <recommendedName>
        <fullName evidence="2">histidine kinase</fullName>
        <ecNumber evidence="2">2.7.13.3</ecNumber>
    </recommendedName>
</protein>
<evidence type="ECO:0000256" key="5">
    <source>
        <dbReference type="ARBA" id="ARBA00022741"/>
    </source>
</evidence>
<evidence type="ECO:0000256" key="1">
    <source>
        <dbReference type="ARBA" id="ARBA00000085"/>
    </source>
</evidence>
<keyword evidence="8" id="KW-0902">Two-component regulatory system</keyword>
<dbReference type="PANTHER" id="PTHR24421:SF10">
    <property type="entry name" value="NITRATE_NITRITE SENSOR PROTEIN NARQ"/>
    <property type="match status" value="1"/>
</dbReference>
<keyword evidence="12" id="KW-1185">Reference proteome</keyword>
<sequence>MSDFPQADAGPHRLRLLGGRPLLRAALISVCCTLLGAGAFLVLLGSDLEDNGGDLPGSAVLLVFLDALIGLAACAVVGPVKGSRVGNLLIVVVAVWSTWAVPAWIVSVVRLGARRSAGMDTVVVLVTVLGGLGYTMLREPAAALQPGESVLTVMVGAAFTAGALLWGRVRGTRSALVAALREQAKSAEHARSAAVLMREAEIAQARAEERSAIARDMHDGISHQLAIVAMHAGALSYRVDLTADQQRATANTVRDAAAGANVMLREALTALRETDDIRPTSPLPSSSSLQRMVETARAEGAEVSLRWKNLTAAELSKNPQRAMTFARITEELLMNSRKHAPEAAVSLLLEGATDAVVLHVSNPIPRGQRPRSSEPLGTGLGLVGVTERAELLGGSARYGATVLDTFEVEVRIP</sequence>
<keyword evidence="5" id="KW-0547">Nucleotide-binding</keyword>
<name>A0ABR9J9D4_9MICC</name>
<evidence type="ECO:0000256" key="9">
    <source>
        <dbReference type="SAM" id="Phobius"/>
    </source>
</evidence>
<organism evidence="11 12">
    <name type="scientific">Nesterenkonia halotolerans</name>
    <dbReference type="NCBI Taxonomy" id="225325"/>
    <lineage>
        <taxon>Bacteria</taxon>
        <taxon>Bacillati</taxon>
        <taxon>Actinomycetota</taxon>
        <taxon>Actinomycetes</taxon>
        <taxon>Micrococcales</taxon>
        <taxon>Micrococcaceae</taxon>
        <taxon>Nesterenkonia</taxon>
    </lineage>
</organism>
<feature type="transmembrane region" description="Helical" evidence="9">
    <location>
        <begin position="57"/>
        <end position="78"/>
    </location>
</feature>
<keyword evidence="6 11" id="KW-0418">Kinase</keyword>
<dbReference type="InterPro" id="IPR011712">
    <property type="entry name" value="Sig_transdc_His_kin_sub3_dim/P"/>
</dbReference>
<dbReference type="GO" id="GO:0016301">
    <property type="term" value="F:kinase activity"/>
    <property type="evidence" value="ECO:0007669"/>
    <property type="project" value="UniProtKB-KW"/>
</dbReference>
<accession>A0ABR9J9D4</accession>
<dbReference type="Proteomes" id="UP000636579">
    <property type="component" value="Unassembled WGS sequence"/>
</dbReference>
<evidence type="ECO:0000313" key="12">
    <source>
        <dbReference type="Proteomes" id="UP000636579"/>
    </source>
</evidence>
<keyword evidence="7" id="KW-0067">ATP-binding</keyword>
<dbReference type="InterPro" id="IPR036890">
    <property type="entry name" value="HATPase_C_sf"/>
</dbReference>
<evidence type="ECO:0000259" key="10">
    <source>
        <dbReference type="Pfam" id="PF07730"/>
    </source>
</evidence>
<evidence type="ECO:0000256" key="8">
    <source>
        <dbReference type="ARBA" id="ARBA00023012"/>
    </source>
</evidence>
<proteinExistence type="predicted"/>
<gene>
    <name evidence="11" type="ORF">H4W26_002402</name>
</gene>
<dbReference type="RefSeq" id="WP_192592424.1">
    <property type="nucleotide sequence ID" value="NZ_JADBEE010000002.1"/>
</dbReference>
<keyword evidence="9" id="KW-0472">Membrane</keyword>
<dbReference type="SUPFAM" id="SSF55874">
    <property type="entry name" value="ATPase domain of HSP90 chaperone/DNA topoisomerase II/histidine kinase"/>
    <property type="match status" value="1"/>
</dbReference>
<feature type="transmembrane region" description="Helical" evidence="9">
    <location>
        <begin position="149"/>
        <end position="167"/>
    </location>
</feature>
<feature type="transmembrane region" description="Helical" evidence="9">
    <location>
        <begin position="117"/>
        <end position="137"/>
    </location>
</feature>
<evidence type="ECO:0000256" key="7">
    <source>
        <dbReference type="ARBA" id="ARBA00022840"/>
    </source>
</evidence>
<feature type="transmembrane region" description="Helical" evidence="9">
    <location>
        <begin position="22"/>
        <end position="45"/>
    </location>
</feature>
<evidence type="ECO:0000313" key="11">
    <source>
        <dbReference type="EMBL" id="MBE1515610.1"/>
    </source>
</evidence>
<dbReference type="Gene3D" id="3.30.565.10">
    <property type="entry name" value="Histidine kinase-like ATPase, C-terminal domain"/>
    <property type="match status" value="1"/>
</dbReference>
<dbReference type="Pfam" id="PF07730">
    <property type="entry name" value="HisKA_3"/>
    <property type="match status" value="1"/>
</dbReference>
<comment type="catalytic activity">
    <reaction evidence="1">
        <text>ATP + protein L-histidine = ADP + protein N-phospho-L-histidine.</text>
        <dbReference type="EC" id="2.7.13.3"/>
    </reaction>
</comment>
<keyword evidence="9" id="KW-1133">Transmembrane helix</keyword>
<keyword evidence="9" id="KW-0812">Transmembrane</keyword>
<evidence type="ECO:0000256" key="2">
    <source>
        <dbReference type="ARBA" id="ARBA00012438"/>
    </source>
</evidence>
<dbReference type="InterPro" id="IPR050482">
    <property type="entry name" value="Sensor_HK_TwoCompSys"/>
</dbReference>
<evidence type="ECO:0000256" key="3">
    <source>
        <dbReference type="ARBA" id="ARBA00022553"/>
    </source>
</evidence>
<evidence type="ECO:0000256" key="6">
    <source>
        <dbReference type="ARBA" id="ARBA00022777"/>
    </source>
</evidence>
<dbReference type="PANTHER" id="PTHR24421">
    <property type="entry name" value="NITRATE/NITRITE SENSOR PROTEIN NARX-RELATED"/>
    <property type="match status" value="1"/>
</dbReference>
<evidence type="ECO:0000256" key="4">
    <source>
        <dbReference type="ARBA" id="ARBA00022679"/>
    </source>
</evidence>
<reference evidence="11 12" key="1">
    <citation type="submission" date="2020-10" db="EMBL/GenBank/DDBJ databases">
        <title>Sequencing the genomes of 1000 actinobacteria strains.</title>
        <authorList>
            <person name="Klenk H.-P."/>
        </authorList>
    </citation>
    <scope>NUCLEOTIDE SEQUENCE [LARGE SCALE GENOMIC DNA]</scope>
    <source>
        <strain evidence="11 12">DSM 15474</strain>
    </source>
</reference>